<name>A0A5C7FYG3_9BACT</name>
<dbReference type="InterPro" id="IPR045439">
    <property type="entry name" value="EAD11"/>
</dbReference>
<proteinExistence type="predicted"/>
<reference evidence="3 4" key="1">
    <citation type="submission" date="2019-08" db="EMBL/GenBank/DDBJ databases">
        <title>Lewinella sp. strain SSH13 Genome sequencing and assembly.</title>
        <authorList>
            <person name="Kim I."/>
        </authorList>
    </citation>
    <scope>NUCLEOTIDE SEQUENCE [LARGE SCALE GENOMIC DNA]</scope>
    <source>
        <strain evidence="3 4">SSH13</strain>
    </source>
</reference>
<dbReference type="Proteomes" id="UP000321907">
    <property type="component" value="Unassembled WGS sequence"/>
</dbReference>
<evidence type="ECO:0000259" key="1">
    <source>
        <dbReference type="Pfam" id="PF12770"/>
    </source>
</evidence>
<accession>A0A5C7FYG3</accession>
<sequence length="307" mass="34107">MLTDINDLVNEGRVRDALSGLTSHPRSEEGDENYSRAINMMTGTLNDIERNEIEGTESPESLQRAKAKMRRSILSFSQMHNITHVEAPPAKVRLPMDTVPDPALQTTPADKPCILFLASDPRGMGELKLHEEFVKIRTHLDDKTDNFRLELKFEQRPDTLTKTILDERPAYVHFAGHGVGASDEFNPAGIVLEDRERNPKIVTGTALANMFRLLKKRFAIKAVVLNACESTEQARAISTNGIYTIGMAEEIPDPAAISFAGGFYLGLAESPDDIPFAYEMAVNSLLMEGFEQAQIPKLFLDGKEVTF</sequence>
<dbReference type="Pfam" id="PF19964">
    <property type="entry name" value="EAD11"/>
    <property type="match status" value="1"/>
</dbReference>
<evidence type="ECO:0000313" key="4">
    <source>
        <dbReference type="Proteomes" id="UP000321907"/>
    </source>
</evidence>
<dbReference type="EMBL" id="VOXD01000001">
    <property type="protein sequence ID" value="TXF91626.1"/>
    <property type="molecule type" value="Genomic_DNA"/>
</dbReference>
<dbReference type="InterPro" id="IPR024983">
    <property type="entry name" value="CHAT_dom"/>
</dbReference>
<dbReference type="AlphaFoldDB" id="A0A5C7FYG3"/>
<protein>
    <submittedName>
        <fullName evidence="3">CHAT domain-containing protein</fullName>
    </submittedName>
</protein>
<organism evidence="3 4">
    <name type="scientific">Neolewinella aurantiaca</name>
    <dbReference type="NCBI Taxonomy" id="2602767"/>
    <lineage>
        <taxon>Bacteria</taxon>
        <taxon>Pseudomonadati</taxon>
        <taxon>Bacteroidota</taxon>
        <taxon>Saprospiria</taxon>
        <taxon>Saprospirales</taxon>
        <taxon>Lewinellaceae</taxon>
        <taxon>Neolewinella</taxon>
    </lineage>
</organism>
<dbReference type="OrthoDB" id="149072at2"/>
<gene>
    <name evidence="3" type="ORF">FUA23_00125</name>
</gene>
<comment type="caution">
    <text evidence="3">The sequence shown here is derived from an EMBL/GenBank/DDBJ whole genome shotgun (WGS) entry which is preliminary data.</text>
</comment>
<evidence type="ECO:0000313" key="3">
    <source>
        <dbReference type="EMBL" id="TXF91626.1"/>
    </source>
</evidence>
<dbReference type="RefSeq" id="WP_147928667.1">
    <property type="nucleotide sequence ID" value="NZ_VOXD01000001.1"/>
</dbReference>
<keyword evidence="4" id="KW-1185">Reference proteome</keyword>
<dbReference type="Pfam" id="PF12770">
    <property type="entry name" value="CHAT"/>
    <property type="match status" value="1"/>
</dbReference>
<feature type="domain" description="CHAT" evidence="1">
    <location>
        <begin position="147"/>
        <end position="269"/>
    </location>
</feature>
<feature type="domain" description="Effector-associated" evidence="2">
    <location>
        <begin position="4"/>
        <end position="76"/>
    </location>
</feature>
<evidence type="ECO:0000259" key="2">
    <source>
        <dbReference type="Pfam" id="PF19964"/>
    </source>
</evidence>